<comment type="caution">
    <text evidence="2">The sequence shown here is derived from an EMBL/GenBank/DDBJ whole genome shotgun (WGS) entry which is preliminary data.</text>
</comment>
<dbReference type="EMBL" id="JARKIF010000042">
    <property type="protein sequence ID" value="KAJ7608984.1"/>
    <property type="molecule type" value="Genomic_DNA"/>
</dbReference>
<sequence>MTAPAVSRPQLPAELVTEIIAIFWGMPLSPQERLRFMKSSILVNSTWAAIYDRISSRDVHMPSFAYFYYLCRQLWSRRPRPKPQPPAPSIFQRLMSLVWAKAPRKDEHPTHPDLAWQSITMQVVETCDYSGLESRLSAWTGRVIGMLNDLSENSTVAPNLHHMRIECVFADQDSSALPLWILDSLPEQVTEVEILFSVSSEPADASLSLMSELGASWVEEKIDSWRAPSVRKLTFLGAEEAIVRGALQMCPNLEVLKVDTPLDCRWLELLDWSGYRVQIEYC</sequence>
<accession>A0AAD7B3V4</accession>
<organism evidence="2 3">
    <name type="scientific">Roridomyces roridus</name>
    <dbReference type="NCBI Taxonomy" id="1738132"/>
    <lineage>
        <taxon>Eukaryota</taxon>
        <taxon>Fungi</taxon>
        <taxon>Dikarya</taxon>
        <taxon>Basidiomycota</taxon>
        <taxon>Agaricomycotina</taxon>
        <taxon>Agaricomycetes</taxon>
        <taxon>Agaricomycetidae</taxon>
        <taxon>Agaricales</taxon>
        <taxon>Marasmiineae</taxon>
        <taxon>Mycenaceae</taxon>
        <taxon>Roridomyces</taxon>
    </lineage>
</organism>
<protein>
    <submittedName>
        <fullName evidence="2">Uncharacterized protein</fullName>
    </submittedName>
</protein>
<dbReference type="AlphaFoldDB" id="A0AAD7B3V4"/>
<keyword evidence="3" id="KW-1185">Reference proteome</keyword>
<dbReference type="Proteomes" id="UP001221142">
    <property type="component" value="Unassembled WGS sequence"/>
</dbReference>
<reference evidence="2" key="1">
    <citation type="submission" date="2023-03" db="EMBL/GenBank/DDBJ databases">
        <title>Massive genome expansion in bonnet fungi (Mycena s.s.) driven by repeated elements and novel gene families across ecological guilds.</title>
        <authorList>
            <consortium name="Lawrence Berkeley National Laboratory"/>
            <person name="Harder C.B."/>
            <person name="Miyauchi S."/>
            <person name="Viragh M."/>
            <person name="Kuo A."/>
            <person name="Thoen E."/>
            <person name="Andreopoulos B."/>
            <person name="Lu D."/>
            <person name="Skrede I."/>
            <person name="Drula E."/>
            <person name="Henrissat B."/>
            <person name="Morin E."/>
            <person name="Kohler A."/>
            <person name="Barry K."/>
            <person name="LaButti K."/>
            <person name="Morin E."/>
            <person name="Salamov A."/>
            <person name="Lipzen A."/>
            <person name="Mereny Z."/>
            <person name="Hegedus B."/>
            <person name="Baldrian P."/>
            <person name="Stursova M."/>
            <person name="Weitz H."/>
            <person name="Taylor A."/>
            <person name="Grigoriev I.V."/>
            <person name="Nagy L.G."/>
            <person name="Martin F."/>
            <person name="Kauserud H."/>
        </authorList>
    </citation>
    <scope>NUCLEOTIDE SEQUENCE</scope>
    <source>
        <strain evidence="2">9284</strain>
    </source>
</reference>
<evidence type="ECO:0000313" key="3">
    <source>
        <dbReference type="Proteomes" id="UP001221142"/>
    </source>
</evidence>
<proteinExistence type="predicted"/>
<evidence type="ECO:0000313" key="2">
    <source>
        <dbReference type="EMBL" id="KAJ7609159.1"/>
    </source>
</evidence>
<evidence type="ECO:0000313" key="1">
    <source>
        <dbReference type="EMBL" id="KAJ7608984.1"/>
    </source>
</evidence>
<dbReference type="EMBL" id="JARKIF010000042">
    <property type="protein sequence ID" value="KAJ7609159.1"/>
    <property type="molecule type" value="Genomic_DNA"/>
</dbReference>
<gene>
    <name evidence="1" type="ORF">FB45DRAFT_1010624</name>
    <name evidence="2" type="ORF">FB45DRAFT_945580</name>
</gene>
<name>A0AAD7B3V4_9AGAR</name>